<dbReference type="STRING" id="1765683.B2M26_06590"/>
<dbReference type="OrthoDB" id="1758221at2"/>
<dbReference type="Gene3D" id="3.30.70.120">
    <property type="match status" value="1"/>
</dbReference>
<dbReference type="PANTHER" id="PTHR33545">
    <property type="entry name" value="UPF0750 MEMBRANE PROTEIN YITT-RELATED"/>
    <property type="match status" value="1"/>
</dbReference>
<feature type="transmembrane region" description="Helical" evidence="6">
    <location>
        <begin position="78"/>
        <end position="96"/>
    </location>
</feature>
<dbReference type="Pfam" id="PF10035">
    <property type="entry name" value="DUF2179"/>
    <property type="match status" value="1"/>
</dbReference>
<dbReference type="PANTHER" id="PTHR33545:SF10">
    <property type="entry name" value="UPF0750 MEMBRANE PROTEIN YPJC"/>
    <property type="match status" value="1"/>
</dbReference>
<dbReference type="Proteomes" id="UP000190229">
    <property type="component" value="Unassembled WGS sequence"/>
</dbReference>
<feature type="domain" description="DUF2179" evidence="7">
    <location>
        <begin position="215"/>
        <end position="269"/>
    </location>
</feature>
<reference evidence="8 10" key="1">
    <citation type="submission" date="2016-02" db="EMBL/GenBank/DDBJ databases">
        <title>Draft genome sequence of Acidibacillus ferrooxidans SLC66.</title>
        <authorList>
            <person name="Oliveira G."/>
            <person name="Nancucheo I."/>
            <person name="Dall'Agnol H."/>
            <person name="Johnson B."/>
            <person name="Oliveira R."/>
            <person name="Nunes G.L."/>
            <person name="Tzotzos G."/>
            <person name="Orellana S.C."/>
            <person name="Salim A.C."/>
            <person name="Araujo F.M."/>
        </authorList>
    </citation>
    <scope>NUCLEOTIDE SEQUENCE [LARGE SCALE GENOMIC DNA]</scope>
    <source>
        <strain evidence="8 10">SLC66</strain>
    </source>
</reference>
<sequence>MKKLIPYGLIVVGSFIYSVGLNAFISANQLAEGGFVGISLVLYYKLHILTGLSYFVFNIPVLYLGWRFFGREFIAKTFVGVVAVSLFTVLTVGFAQHVGDRLLAALYGGVICGAGLGLIFRSGGTTGGVDILARIARHYFGYSMGRLLFSSDVVVIAIVALILGKEVAMYSLVALFVSSRVIDYVIEGVSSSHAAMVISEKNAAIADRIHNDLGRGTTFLRGRGGYTGSDKDVLYCVVSRDEIVRLQKAVALEDEDAFVVVHEVHDVLGEGFSR</sequence>
<keyword evidence="2" id="KW-1003">Cell membrane</keyword>
<evidence type="ECO:0000256" key="1">
    <source>
        <dbReference type="ARBA" id="ARBA00004651"/>
    </source>
</evidence>
<evidence type="ECO:0000313" key="10">
    <source>
        <dbReference type="Proteomes" id="UP000077421"/>
    </source>
</evidence>
<evidence type="ECO:0000259" key="7">
    <source>
        <dbReference type="Pfam" id="PF10035"/>
    </source>
</evidence>
<evidence type="ECO:0000256" key="5">
    <source>
        <dbReference type="ARBA" id="ARBA00023136"/>
    </source>
</evidence>
<dbReference type="EMBL" id="LSUQ01000027">
    <property type="protein sequence ID" value="OAG93668.1"/>
    <property type="molecule type" value="Genomic_DNA"/>
</dbReference>
<evidence type="ECO:0000313" key="11">
    <source>
        <dbReference type="Proteomes" id="UP000190229"/>
    </source>
</evidence>
<organism evidence="8 10">
    <name type="scientific">Ferroacidibacillus organovorans</name>
    <dbReference type="NCBI Taxonomy" id="1765683"/>
    <lineage>
        <taxon>Bacteria</taxon>
        <taxon>Bacillati</taxon>
        <taxon>Bacillota</taxon>
        <taxon>Bacilli</taxon>
        <taxon>Bacillales</taxon>
        <taxon>Alicyclobacillaceae</taxon>
        <taxon>Ferroacidibacillus</taxon>
    </lineage>
</organism>
<dbReference type="RefSeq" id="WP_067564911.1">
    <property type="nucleotide sequence ID" value="NZ_LSUQ01000027.1"/>
</dbReference>
<dbReference type="CDD" id="cd16380">
    <property type="entry name" value="YitT_C"/>
    <property type="match status" value="1"/>
</dbReference>
<dbReference type="InterPro" id="IPR051461">
    <property type="entry name" value="UPF0750_membrane"/>
</dbReference>
<dbReference type="GO" id="GO:0005886">
    <property type="term" value="C:plasma membrane"/>
    <property type="evidence" value="ECO:0007669"/>
    <property type="project" value="UniProtKB-SubCell"/>
</dbReference>
<proteinExistence type="predicted"/>
<keyword evidence="3 6" id="KW-0812">Transmembrane</keyword>
<gene>
    <name evidence="8" type="ORF">AYW79_09530</name>
    <name evidence="9" type="ORF">B2M26_06590</name>
</gene>
<accession>A0A162TNB2</accession>
<dbReference type="AlphaFoldDB" id="A0A162TNB2"/>
<comment type="caution">
    <text evidence="8">The sequence shown here is derived from an EMBL/GenBank/DDBJ whole genome shotgun (WGS) entry which is preliminary data.</text>
</comment>
<comment type="subcellular location">
    <subcellularLocation>
        <location evidence="1">Cell membrane</location>
        <topology evidence="1">Multi-pass membrane protein</topology>
    </subcellularLocation>
</comment>
<feature type="transmembrane region" description="Helical" evidence="6">
    <location>
        <begin position="102"/>
        <end position="120"/>
    </location>
</feature>
<evidence type="ECO:0000256" key="2">
    <source>
        <dbReference type="ARBA" id="ARBA00022475"/>
    </source>
</evidence>
<evidence type="ECO:0000313" key="9">
    <source>
        <dbReference type="EMBL" id="OPG16535.1"/>
    </source>
</evidence>
<feature type="transmembrane region" description="Helical" evidence="6">
    <location>
        <begin position="7"/>
        <end position="26"/>
    </location>
</feature>
<dbReference type="InterPro" id="IPR019264">
    <property type="entry name" value="DUF2179"/>
</dbReference>
<dbReference type="EMBL" id="MWPS01000016">
    <property type="protein sequence ID" value="OPG16535.1"/>
    <property type="molecule type" value="Genomic_DNA"/>
</dbReference>
<keyword evidence="4 6" id="KW-1133">Transmembrane helix</keyword>
<dbReference type="PIRSF" id="PIRSF006483">
    <property type="entry name" value="Membrane_protein_YitT"/>
    <property type="match status" value="1"/>
</dbReference>
<evidence type="ECO:0000256" key="4">
    <source>
        <dbReference type="ARBA" id="ARBA00022989"/>
    </source>
</evidence>
<dbReference type="Proteomes" id="UP000077421">
    <property type="component" value="Unassembled WGS sequence"/>
</dbReference>
<reference evidence="9 11" key="2">
    <citation type="submission" date="2017-02" db="EMBL/GenBank/DDBJ databases">
        <title>Draft genome of Acidibacillus ferrooxidans Huett2.</title>
        <authorList>
            <person name="Schopf S."/>
        </authorList>
    </citation>
    <scope>NUCLEOTIDE SEQUENCE [LARGE SCALE GENOMIC DNA]</scope>
    <source>
        <strain evidence="9 11">Huett2</strain>
    </source>
</reference>
<dbReference type="InterPro" id="IPR003740">
    <property type="entry name" value="YitT"/>
</dbReference>
<feature type="transmembrane region" description="Helical" evidence="6">
    <location>
        <begin position="140"/>
        <end position="162"/>
    </location>
</feature>
<evidence type="ECO:0000256" key="3">
    <source>
        <dbReference type="ARBA" id="ARBA00022692"/>
    </source>
</evidence>
<keyword evidence="5 6" id="KW-0472">Membrane</keyword>
<keyword evidence="11" id="KW-1185">Reference proteome</keyword>
<dbReference type="InterPro" id="IPR015867">
    <property type="entry name" value="N-reg_PII/ATP_PRibTrfase_C"/>
</dbReference>
<feature type="transmembrane region" description="Helical" evidence="6">
    <location>
        <begin position="46"/>
        <end position="66"/>
    </location>
</feature>
<evidence type="ECO:0000256" key="6">
    <source>
        <dbReference type="SAM" id="Phobius"/>
    </source>
</evidence>
<dbReference type="Pfam" id="PF02588">
    <property type="entry name" value="YitT_membrane"/>
    <property type="match status" value="1"/>
</dbReference>
<name>A0A162TNB2_9BACL</name>
<evidence type="ECO:0000313" key="8">
    <source>
        <dbReference type="EMBL" id="OAG93668.1"/>
    </source>
</evidence>
<protein>
    <submittedName>
        <fullName evidence="9">YitT family protein</fullName>
    </submittedName>
</protein>